<dbReference type="Gene3D" id="1.10.8.60">
    <property type="match status" value="1"/>
</dbReference>
<keyword evidence="5" id="KW-0804">Transcription</keyword>
<evidence type="ECO:0000256" key="5">
    <source>
        <dbReference type="ARBA" id="ARBA00023163"/>
    </source>
</evidence>
<dbReference type="Gene3D" id="1.10.10.60">
    <property type="entry name" value="Homeodomain-like"/>
    <property type="match status" value="1"/>
</dbReference>
<reference evidence="7" key="1">
    <citation type="submission" date="2022-05" db="EMBL/GenBank/DDBJ databases">
        <title>Comparative Genomics of Spacecraft Associated Microbes.</title>
        <authorList>
            <person name="Tran M.T."/>
            <person name="Wright A."/>
            <person name="Seuylemezian A."/>
            <person name="Eisen J."/>
            <person name="Coil D."/>
        </authorList>
    </citation>
    <scope>NUCLEOTIDE SEQUENCE</scope>
    <source>
        <strain evidence="7">214.1.1</strain>
    </source>
</reference>
<dbReference type="PANTHER" id="PTHR32071:SF57">
    <property type="entry name" value="C4-DICARBOXYLATE TRANSPORT TRANSCRIPTIONAL REGULATORY PROTEIN DCTD"/>
    <property type="match status" value="1"/>
</dbReference>
<dbReference type="Gene3D" id="3.40.50.300">
    <property type="entry name" value="P-loop containing nucleotide triphosphate hydrolases"/>
    <property type="match status" value="1"/>
</dbReference>
<dbReference type="SUPFAM" id="SSF46689">
    <property type="entry name" value="Homeodomain-like"/>
    <property type="match status" value="1"/>
</dbReference>
<dbReference type="InterPro" id="IPR058031">
    <property type="entry name" value="AAA_lid_NorR"/>
</dbReference>
<dbReference type="RefSeq" id="WP_251221425.1">
    <property type="nucleotide sequence ID" value="NZ_JAMBOL010000001.1"/>
</dbReference>
<dbReference type="Pfam" id="PF00158">
    <property type="entry name" value="Sigma54_activat"/>
    <property type="match status" value="1"/>
</dbReference>
<dbReference type="FunFam" id="3.40.50.300:FF:000006">
    <property type="entry name" value="DNA-binding transcriptional regulator NtrC"/>
    <property type="match status" value="1"/>
</dbReference>
<keyword evidence="4" id="KW-0238">DNA-binding</keyword>
<keyword evidence="2" id="KW-0067">ATP-binding</keyword>
<dbReference type="PROSITE" id="PS50045">
    <property type="entry name" value="SIGMA54_INTERACT_4"/>
    <property type="match status" value="1"/>
</dbReference>
<keyword evidence="8" id="KW-1185">Reference proteome</keyword>
<dbReference type="CDD" id="cd00009">
    <property type="entry name" value="AAA"/>
    <property type="match status" value="1"/>
</dbReference>
<dbReference type="InterPro" id="IPR025944">
    <property type="entry name" value="Sigma_54_int_dom_CS"/>
</dbReference>
<dbReference type="PROSITE" id="PS00676">
    <property type="entry name" value="SIGMA54_INTERACT_2"/>
    <property type="match status" value="1"/>
</dbReference>
<sequence>MNHASYLTAIEQELQRFLDVLAELIDLEFTVVNDKLVRIAGTGSYKEQIGSIAPEGSLFQNVLETGIPRFILDIQNEEENCRNCVFNRHCRELSTMGYPIILDNRPIGVIGIIAFSPQQKEKVVENLSTLWDLLKQTHQFIENKIALFETADSPKALPPAEPVQNAIIFQDIIGYDTSLKDIVKRAERVTSSPSAVLIQGEAGTGKEQLAKALHYGGNRASASFIPISCSAVPAEVLERELFGYGDDEPGWLEKAANGTVFFDEIGDLPLSLQAKLQRALQVGSIYRVNGSRSLSINVRIIAATSKNLEQMIQEGMFREDFYYQINVLPFTLPPLKERKEDILKLFTFFLKKHGERLNKPMMKVEPIVEQWLLHHQWPGNIRQLENVAEYLVNFAQDDVITSGDLPDSFFQKEKVLHPDKVRSLDELVAEYEKTILQQLLESAHSTSEKEKVANDLNISLSTLYRKLEKYQIS</sequence>
<gene>
    <name evidence="7" type="ORF">M3202_00495</name>
</gene>
<proteinExistence type="predicted"/>
<evidence type="ECO:0000313" key="8">
    <source>
        <dbReference type="Proteomes" id="UP001139179"/>
    </source>
</evidence>
<evidence type="ECO:0000259" key="6">
    <source>
        <dbReference type="PROSITE" id="PS50045"/>
    </source>
</evidence>
<dbReference type="Proteomes" id="UP001139179">
    <property type="component" value="Unassembled WGS sequence"/>
</dbReference>
<evidence type="ECO:0000313" key="7">
    <source>
        <dbReference type="EMBL" id="MCM3712546.1"/>
    </source>
</evidence>
<dbReference type="Gene3D" id="3.30.450.40">
    <property type="match status" value="1"/>
</dbReference>
<name>A0A9X2DLA3_9BACI</name>
<dbReference type="InterPro" id="IPR027417">
    <property type="entry name" value="P-loop_NTPase"/>
</dbReference>
<dbReference type="PROSITE" id="PS00688">
    <property type="entry name" value="SIGMA54_INTERACT_3"/>
    <property type="match status" value="1"/>
</dbReference>
<dbReference type="InterPro" id="IPR002078">
    <property type="entry name" value="Sigma_54_int"/>
</dbReference>
<dbReference type="SUPFAM" id="SSF52540">
    <property type="entry name" value="P-loop containing nucleoside triphosphate hydrolases"/>
    <property type="match status" value="1"/>
</dbReference>
<protein>
    <submittedName>
        <fullName evidence="7">Sigma 54-interacting transcriptional regulator</fullName>
    </submittedName>
</protein>
<dbReference type="GO" id="GO:0005524">
    <property type="term" value="F:ATP binding"/>
    <property type="evidence" value="ECO:0007669"/>
    <property type="project" value="UniProtKB-KW"/>
</dbReference>
<dbReference type="InterPro" id="IPR003593">
    <property type="entry name" value="AAA+_ATPase"/>
</dbReference>
<keyword evidence="1" id="KW-0547">Nucleotide-binding</keyword>
<dbReference type="InterPro" id="IPR029016">
    <property type="entry name" value="GAF-like_dom_sf"/>
</dbReference>
<dbReference type="Pfam" id="PF25601">
    <property type="entry name" value="AAA_lid_14"/>
    <property type="match status" value="1"/>
</dbReference>
<dbReference type="AlphaFoldDB" id="A0A9X2DLA3"/>
<dbReference type="SMART" id="SM00382">
    <property type="entry name" value="AAA"/>
    <property type="match status" value="1"/>
</dbReference>
<evidence type="ECO:0000256" key="2">
    <source>
        <dbReference type="ARBA" id="ARBA00022840"/>
    </source>
</evidence>
<dbReference type="SUPFAM" id="SSF55781">
    <property type="entry name" value="GAF domain-like"/>
    <property type="match status" value="1"/>
</dbReference>
<evidence type="ECO:0000256" key="1">
    <source>
        <dbReference type="ARBA" id="ARBA00022741"/>
    </source>
</evidence>
<evidence type="ECO:0000256" key="3">
    <source>
        <dbReference type="ARBA" id="ARBA00023015"/>
    </source>
</evidence>
<keyword evidence="3" id="KW-0805">Transcription regulation</keyword>
<dbReference type="InterPro" id="IPR025943">
    <property type="entry name" value="Sigma_54_int_dom_ATP-bd_2"/>
</dbReference>
<feature type="domain" description="Sigma-54 factor interaction" evidence="6">
    <location>
        <begin position="172"/>
        <end position="393"/>
    </location>
</feature>
<dbReference type="InterPro" id="IPR009057">
    <property type="entry name" value="Homeodomain-like_sf"/>
</dbReference>
<dbReference type="PANTHER" id="PTHR32071">
    <property type="entry name" value="TRANSCRIPTIONAL REGULATORY PROTEIN"/>
    <property type="match status" value="1"/>
</dbReference>
<evidence type="ECO:0000256" key="4">
    <source>
        <dbReference type="ARBA" id="ARBA00023125"/>
    </source>
</evidence>
<organism evidence="7 8">
    <name type="scientific">Halalkalibacter oceani</name>
    <dbReference type="NCBI Taxonomy" id="1653776"/>
    <lineage>
        <taxon>Bacteria</taxon>
        <taxon>Bacillati</taxon>
        <taxon>Bacillota</taxon>
        <taxon>Bacilli</taxon>
        <taxon>Bacillales</taxon>
        <taxon>Bacillaceae</taxon>
        <taxon>Halalkalibacter</taxon>
    </lineage>
</organism>
<dbReference type="GO" id="GO:0003677">
    <property type="term" value="F:DNA binding"/>
    <property type="evidence" value="ECO:0007669"/>
    <property type="project" value="UniProtKB-KW"/>
</dbReference>
<accession>A0A9X2DLA3</accession>
<dbReference type="EMBL" id="JAMBOL010000001">
    <property type="protein sequence ID" value="MCM3712546.1"/>
    <property type="molecule type" value="Genomic_DNA"/>
</dbReference>
<comment type="caution">
    <text evidence="7">The sequence shown here is derived from an EMBL/GenBank/DDBJ whole genome shotgun (WGS) entry which is preliminary data.</text>
</comment>
<dbReference type="GO" id="GO:0006355">
    <property type="term" value="P:regulation of DNA-templated transcription"/>
    <property type="evidence" value="ECO:0007669"/>
    <property type="project" value="InterPro"/>
</dbReference>